<keyword evidence="2" id="KW-0812">Transmembrane</keyword>
<keyword evidence="7" id="KW-1185">Reference proteome</keyword>
<feature type="transmembrane region" description="Helical" evidence="2">
    <location>
        <begin position="12"/>
        <end position="34"/>
    </location>
</feature>
<dbReference type="Pfam" id="PF04892">
    <property type="entry name" value="VanZ"/>
    <property type="match status" value="1"/>
</dbReference>
<reference evidence="7" key="2">
    <citation type="journal article" date="2019" name="Int. J. Syst. Evol. Microbiol.">
        <title>The Global Catalogue of Microorganisms (GCM) 10K type strain sequencing project: providing services to taxonomists for standard genome sequencing and annotation.</title>
        <authorList>
            <consortium name="The Broad Institute Genomics Platform"/>
            <consortium name="The Broad Institute Genome Sequencing Center for Infectious Disease"/>
            <person name="Wu L."/>
            <person name="Ma J."/>
        </authorList>
    </citation>
    <scope>NUCLEOTIDE SEQUENCE [LARGE SCALE GENOMIC DNA]</scope>
    <source>
        <strain evidence="7">JCM 9687</strain>
    </source>
</reference>
<feature type="domain" description="VanZ-like" evidence="3">
    <location>
        <begin position="53"/>
        <end position="169"/>
    </location>
</feature>
<name>A0ABP6RLE6_9PSEU</name>
<accession>A0ABP6RLE6</accession>
<evidence type="ECO:0000256" key="2">
    <source>
        <dbReference type="SAM" id="Phobius"/>
    </source>
</evidence>
<evidence type="ECO:0000313" key="4">
    <source>
        <dbReference type="EMBL" id="GAA3354633.1"/>
    </source>
</evidence>
<evidence type="ECO:0000256" key="1">
    <source>
        <dbReference type="SAM" id="MobiDB-lite"/>
    </source>
</evidence>
<dbReference type="EMBL" id="BAAAYK010000038">
    <property type="protein sequence ID" value="GAA3354837.1"/>
    <property type="molecule type" value="Genomic_DNA"/>
</dbReference>
<sequence>MYQLFMAFDGFVPALTVLFPLAVLVAAVSGTVRSNRLRSVSPLHDPLIDALLVFAVLFTGYLVFYPQPEIADRVEMELGNDLYTALRAAPGDIRPWVQLGGNLMLLIPMATLVPLRVRWFDGFGKIVIGGLLTALTIETIQFFCIPGRVASTDDVVLNTLGAAAGGVVVCASWRRAEAQLPGPNHRSAEPDDAQTTVWRIIEKIEQERRPEAVPEGGPSDRFAAARPARGTGAPAAPRGRAPHQPRLPANPVPGPAAPVRAAGADPRAMRAESRAPRPAARPVSSPGRAVPAAAGRTPTRSR</sequence>
<keyword evidence="2" id="KW-1133">Transmembrane helix</keyword>
<feature type="compositionally biased region" description="Low complexity" evidence="1">
    <location>
        <begin position="257"/>
        <end position="266"/>
    </location>
</feature>
<protein>
    <recommendedName>
        <fullName evidence="3">VanZ-like domain-containing protein</fullName>
    </recommendedName>
</protein>
<feature type="transmembrane region" description="Helical" evidence="2">
    <location>
        <begin position="46"/>
        <end position="64"/>
    </location>
</feature>
<feature type="compositionally biased region" description="Low complexity" evidence="1">
    <location>
        <begin position="276"/>
        <end position="289"/>
    </location>
</feature>
<organism evidence="5 7">
    <name type="scientific">Saccharopolyspora gregorii</name>
    <dbReference type="NCBI Taxonomy" id="33914"/>
    <lineage>
        <taxon>Bacteria</taxon>
        <taxon>Bacillati</taxon>
        <taxon>Actinomycetota</taxon>
        <taxon>Actinomycetes</taxon>
        <taxon>Pseudonocardiales</taxon>
        <taxon>Pseudonocardiaceae</taxon>
        <taxon>Saccharopolyspora</taxon>
    </lineage>
</organism>
<dbReference type="InterPro" id="IPR006976">
    <property type="entry name" value="VanZ-like"/>
</dbReference>
<dbReference type="RefSeq" id="WP_344924857.1">
    <property type="nucleotide sequence ID" value="NZ_BAAAYK010000037.1"/>
</dbReference>
<dbReference type="Proteomes" id="UP001500483">
    <property type="component" value="Unassembled WGS sequence"/>
</dbReference>
<keyword evidence="2" id="KW-0472">Membrane</keyword>
<feature type="compositionally biased region" description="Low complexity" evidence="1">
    <location>
        <begin position="224"/>
        <end position="239"/>
    </location>
</feature>
<dbReference type="EMBL" id="BAAAYK010000037">
    <property type="protein sequence ID" value="GAA3354633.1"/>
    <property type="molecule type" value="Genomic_DNA"/>
</dbReference>
<evidence type="ECO:0000313" key="7">
    <source>
        <dbReference type="Proteomes" id="UP001500483"/>
    </source>
</evidence>
<dbReference type="EMBL" id="BAAAYK010000038">
    <property type="protein sequence ID" value="GAA3366252.1"/>
    <property type="molecule type" value="Genomic_DNA"/>
</dbReference>
<reference evidence="5" key="1">
    <citation type="journal article" date="2014" name="Int. J. Syst. Evol. Microbiol.">
        <title>Complete genome of a new Firmicutes species belonging to the dominant human colonic microbiota ('Ruminococcus bicirculans') reveals two chromosomes and a selective capacity to utilize plant glucans.</title>
        <authorList>
            <consortium name="NISC Comparative Sequencing Program"/>
            <person name="Wegmann U."/>
            <person name="Louis P."/>
            <person name="Goesmann A."/>
            <person name="Henrissat B."/>
            <person name="Duncan S.H."/>
            <person name="Flint H.J."/>
        </authorList>
    </citation>
    <scope>NUCLEOTIDE SEQUENCE</scope>
    <source>
        <strain evidence="5">JCM 9687</strain>
    </source>
</reference>
<feature type="region of interest" description="Disordered" evidence="1">
    <location>
        <begin position="205"/>
        <end position="302"/>
    </location>
</feature>
<evidence type="ECO:0000259" key="3">
    <source>
        <dbReference type="Pfam" id="PF04892"/>
    </source>
</evidence>
<evidence type="ECO:0000313" key="5">
    <source>
        <dbReference type="EMBL" id="GAA3354837.1"/>
    </source>
</evidence>
<evidence type="ECO:0000313" key="6">
    <source>
        <dbReference type="EMBL" id="GAA3366252.1"/>
    </source>
</evidence>
<comment type="caution">
    <text evidence="5">The sequence shown here is derived from an EMBL/GenBank/DDBJ whole genome shotgun (WGS) entry which is preliminary data.</text>
</comment>
<gene>
    <name evidence="4" type="ORF">GCM10020366_11990</name>
    <name evidence="5" type="ORF">GCM10020366_12520</name>
    <name evidence="6" type="ORF">GCM10020366_69410</name>
</gene>
<reference evidence="5" key="3">
    <citation type="submission" date="2023-12" db="EMBL/GenBank/DDBJ databases">
        <authorList>
            <person name="Sun Q."/>
            <person name="Inoue M."/>
        </authorList>
    </citation>
    <scope>NUCLEOTIDE SEQUENCE</scope>
    <source>
        <strain evidence="5">JCM 9687</strain>
    </source>
</reference>
<proteinExistence type="predicted"/>